<dbReference type="SUPFAM" id="SSF53335">
    <property type="entry name" value="S-adenosyl-L-methionine-dependent methyltransferases"/>
    <property type="match status" value="1"/>
</dbReference>
<keyword evidence="2" id="KW-0489">Methyltransferase</keyword>
<dbReference type="Pfam" id="PF01170">
    <property type="entry name" value="UPF0020"/>
    <property type="match status" value="1"/>
</dbReference>
<dbReference type="PANTHER" id="PTHR14911:SF13">
    <property type="entry name" value="TRNA (GUANINE(6)-N2)-METHYLTRANSFERASE THUMP3"/>
    <property type="match status" value="1"/>
</dbReference>
<dbReference type="GO" id="GO:0016423">
    <property type="term" value="F:tRNA (guanine) methyltransferase activity"/>
    <property type="evidence" value="ECO:0007669"/>
    <property type="project" value="TreeGrafter"/>
</dbReference>
<evidence type="ECO:0000259" key="1">
    <source>
        <dbReference type="Pfam" id="PF01170"/>
    </source>
</evidence>
<proteinExistence type="predicted"/>
<dbReference type="PRINTS" id="PR00507">
    <property type="entry name" value="N12N6MTFRASE"/>
</dbReference>
<dbReference type="Gene3D" id="3.40.50.150">
    <property type="entry name" value="Vaccinia Virus protein VP39"/>
    <property type="match status" value="1"/>
</dbReference>
<dbReference type="PANTHER" id="PTHR14911">
    <property type="entry name" value="THUMP DOMAIN-CONTAINING"/>
    <property type="match status" value="1"/>
</dbReference>
<organism evidence="2 3">
    <name type="scientific">Thermomonospora cellulosilytica</name>
    <dbReference type="NCBI Taxonomy" id="1411118"/>
    <lineage>
        <taxon>Bacteria</taxon>
        <taxon>Bacillati</taxon>
        <taxon>Actinomycetota</taxon>
        <taxon>Actinomycetes</taxon>
        <taxon>Streptosporangiales</taxon>
        <taxon>Thermomonosporaceae</taxon>
        <taxon>Thermomonospora</taxon>
    </lineage>
</organism>
<accession>A0A7W3MU29</accession>
<dbReference type="PROSITE" id="PS00092">
    <property type="entry name" value="N6_MTASE"/>
    <property type="match status" value="1"/>
</dbReference>
<sequence length="355" mass="37961">MTAARLVARCTRGLEAVVAAEILALDLGTVTHLGHRAVHFRSSRPDPQVTGLSTADDVFALVARCPDIGAARPGLLRLADLAEHADLAAPMRLRERHAGPFTGVEVSASFLGRRNFNRYDAEDAVGEALARRLGTAYHSRRSGQAPPPTHSGWRLTLDGVHTALMLRIAARPLHRRPYKRRSIPGTLHPPVAAAMARMAGIRPGHTVLDPCCGAGTLLIEAAYHQPQARLRGLDLSPDAVAAARANAAGLPITITHGDAARLPLPDGGVDRVLCNPPWGAQVRPNGLLAASPARWWRELRRVLAPDGAAVLLLPDPADIATGIRHGFVPTEVHRVRVAGAQPFLAHFRAPDRPGR</sequence>
<comment type="caution">
    <text evidence="2">The sequence shown here is derived from an EMBL/GenBank/DDBJ whole genome shotgun (WGS) entry which is preliminary data.</text>
</comment>
<dbReference type="InterPro" id="IPR000241">
    <property type="entry name" value="RlmKL-like_Mtase"/>
</dbReference>
<dbReference type="GO" id="GO:0003676">
    <property type="term" value="F:nucleic acid binding"/>
    <property type="evidence" value="ECO:0007669"/>
    <property type="project" value="InterPro"/>
</dbReference>
<dbReference type="CDD" id="cd11715">
    <property type="entry name" value="THUMP_AdoMetMT"/>
    <property type="match status" value="1"/>
</dbReference>
<dbReference type="RefSeq" id="WP_182704100.1">
    <property type="nucleotide sequence ID" value="NZ_JACJII010000001.1"/>
</dbReference>
<dbReference type="Proteomes" id="UP000539313">
    <property type="component" value="Unassembled WGS sequence"/>
</dbReference>
<evidence type="ECO:0000313" key="2">
    <source>
        <dbReference type="EMBL" id="MBA9001926.1"/>
    </source>
</evidence>
<dbReference type="CDD" id="cd02440">
    <property type="entry name" value="AdoMet_MTases"/>
    <property type="match status" value="1"/>
</dbReference>
<feature type="domain" description="Ribosomal RNA large subunit methyltransferase K/L-like methyltransferase" evidence="1">
    <location>
        <begin position="176"/>
        <end position="324"/>
    </location>
</feature>
<keyword evidence="2" id="KW-0808">Transferase</keyword>
<dbReference type="InterPro" id="IPR002052">
    <property type="entry name" value="DNA_methylase_N6_adenine_CS"/>
</dbReference>
<gene>
    <name evidence="2" type="ORF">HNR21_000808</name>
</gene>
<reference evidence="2 3" key="1">
    <citation type="submission" date="2020-08" db="EMBL/GenBank/DDBJ databases">
        <title>Sequencing the genomes of 1000 actinobacteria strains.</title>
        <authorList>
            <person name="Klenk H.-P."/>
        </authorList>
    </citation>
    <scope>NUCLEOTIDE SEQUENCE [LARGE SCALE GENOMIC DNA]</scope>
    <source>
        <strain evidence="2 3">DSM 45823</strain>
    </source>
</reference>
<keyword evidence="3" id="KW-1185">Reference proteome</keyword>
<protein>
    <submittedName>
        <fullName evidence="2">23S rRNA G2445 N2-methylase RlmL</fullName>
    </submittedName>
</protein>
<name>A0A7W3MU29_9ACTN</name>
<dbReference type="InterPro" id="IPR029063">
    <property type="entry name" value="SAM-dependent_MTases_sf"/>
</dbReference>
<evidence type="ECO:0000313" key="3">
    <source>
        <dbReference type="Proteomes" id="UP000539313"/>
    </source>
</evidence>
<dbReference type="AlphaFoldDB" id="A0A7W3MU29"/>
<dbReference type="GO" id="GO:0030488">
    <property type="term" value="P:tRNA methylation"/>
    <property type="evidence" value="ECO:0007669"/>
    <property type="project" value="TreeGrafter"/>
</dbReference>
<dbReference type="EMBL" id="JACJII010000001">
    <property type="protein sequence ID" value="MBA9001926.1"/>
    <property type="molecule type" value="Genomic_DNA"/>
</dbReference>